<dbReference type="EMBL" id="MU069490">
    <property type="protein sequence ID" value="KAF5841272.1"/>
    <property type="molecule type" value="Genomic_DNA"/>
</dbReference>
<name>A0ABQ7H335_DUNSA</name>
<feature type="compositionally biased region" description="Basic and acidic residues" evidence="1">
    <location>
        <begin position="200"/>
        <end position="218"/>
    </location>
</feature>
<keyword evidence="4" id="KW-1185">Reference proteome</keyword>
<dbReference type="Proteomes" id="UP000815325">
    <property type="component" value="Unassembled WGS sequence"/>
</dbReference>
<accession>A0ABQ7H335</accession>
<feature type="domain" description="IREH1/IRE-like N-terminal" evidence="2">
    <location>
        <begin position="2"/>
        <end position="99"/>
    </location>
</feature>
<proteinExistence type="predicted"/>
<feature type="region of interest" description="Disordered" evidence="1">
    <location>
        <begin position="112"/>
        <end position="149"/>
    </location>
</feature>
<dbReference type="Pfam" id="PF26031">
    <property type="entry name" value="IREH1"/>
    <property type="match status" value="1"/>
</dbReference>
<dbReference type="InterPro" id="IPR058783">
    <property type="entry name" value="IREH1/IRE-like_N"/>
</dbReference>
<feature type="non-terminal residue" evidence="3">
    <location>
        <position position="273"/>
    </location>
</feature>
<gene>
    <name evidence="3" type="ORF">DUNSADRAFT_13726</name>
</gene>
<comment type="caution">
    <text evidence="3">The sequence shown here is derived from an EMBL/GenBank/DDBJ whole genome shotgun (WGS) entry which is preliminary data.</text>
</comment>
<feature type="region of interest" description="Disordered" evidence="1">
    <location>
        <begin position="169"/>
        <end position="273"/>
    </location>
</feature>
<evidence type="ECO:0000259" key="2">
    <source>
        <dbReference type="Pfam" id="PF26031"/>
    </source>
</evidence>
<evidence type="ECO:0000256" key="1">
    <source>
        <dbReference type="SAM" id="MobiDB-lite"/>
    </source>
</evidence>
<organism evidence="3 4">
    <name type="scientific">Dunaliella salina</name>
    <name type="common">Green alga</name>
    <name type="synonym">Protococcus salinus</name>
    <dbReference type="NCBI Taxonomy" id="3046"/>
    <lineage>
        <taxon>Eukaryota</taxon>
        <taxon>Viridiplantae</taxon>
        <taxon>Chlorophyta</taxon>
        <taxon>core chlorophytes</taxon>
        <taxon>Chlorophyceae</taxon>
        <taxon>CS clade</taxon>
        <taxon>Chlamydomonadales</taxon>
        <taxon>Dunaliellaceae</taxon>
        <taxon>Dunaliella</taxon>
    </lineage>
</organism>
<sequence>VDHDLKVFLQRDTKKLLDKLSREHRVVEDKDVCDEQEELVRRVHDIAEECYTCSVEDFKLAVTEIVDILEEDRSLIKHRGIRALYTKLLFILTRCSRLLITEELNLFAAEPRERKEGPSISRGPLHASMGKAPPKQAPREPTSDSILRCHTMPVRAMADIAQWARIGEEGESGVDGQQDEQCSKGDGPGLQDRLSGVIEEDSRAGDRGQEGLDSERFSRTTHTSGITRRNSRHAPGFESERSTKASIVSSIRSRVAPSTGESERVSKASSRRH</sequence>
<protein>
    <recommendedName>
        <fullName evidence="2">IREH1/IRE-like N-terminal domain-containing protein</fullName>
    </recommendedName>
</protein>
<feature type="non-terminal residue" evidence="3">
    <location>
        <position position="1"/>
    </location>
</feature>
<evidence type="ECO:0000313" key="3">
    <source>
        <dbReference type="EMBL" id="KAF5841272.1"/>
    </source>
</evidence>
<reference evidence="3" key="1">
    <citation type="submission" date="2017-08" db="EMBL/GenBank/DDBJ databases">
        <authorList>
            <person name="Polle J.E."/>
            <person name="Barry K."/>
            <person name="Cushman J."/>
            <person name="Schmutz J."/>
            <person name="Tran D."/>
            <person name="Hathwaick L.T."/>
            <person name="Yim W.C."/>
            <person name="Jenkins J."/>
            <person name="Mckie-Krisberg Z.M."/>
            <person name="Prochnik S."/>
            <person name="Lindquist E."/>
            <person name="Dockter R.B."/>
            <person name="Adam C."/>
            <person name="Molina H."/>
            <person name="Bunkerborg J."/>
            <person name="Jin E."/>
            <person name="Buchheim M."/>
            <person name="Magnuson J."/>
        </authorList>
    </citation>
    <scope>NUCLEOTIDE SEQUENCE</scope>
    <source>
        <strain evidence="3">CCAP 19/18</strain>
    </source>
</reference>
<evidence type="ECO:0000313" key="4">
    <source>
        <dbReference type="Proteomes" id="UP000815325"/>
    </source>
</evidence>